<dbReference type="AlphaFoldDB" id="A0A0U1HWF3"/>
<dbReference type="HAMAP" id="MF_00316">
    <property type="entry name" value="MobA"/>
    <property type="match status" value="1"/>
</dbReference>
<sequence length="196" mass="21443">MQPNITGVILAGGRSSRMGGNDKGLILLHDKPLFQYVIDKLKPQVSDILINANRNQDIYQESGIAVINDIITGFVGPLAGMHAGLSYSATEWVVFAPCDVPMLPANLVSQLWQGKQQGVAAYVHDGERAHPTLALMHVSLKPLLAEYLKNGDRKLMIFMESIHAKSVVFSGQSDKFSNLNTPADCDLWVQTEKGEL</sequence>
<feature type="binding site" evidence="8">
    <location>
        <position position="69"/>
    </location>
    <ligand>
        <name>GTP</name>
        <dbReference type="ChEBI" id="CHEBI:37565"/>
    </ligand>
</feature>
<evidence type="ECO:0000256" key="6">
    <source>
        <dbReference type="ARBA" id="ARBA00023134"/>
    </source>
</evidence>
<evidence type="ECO:0000313" key="11">
    <source>
        <dbReference type="Proteomes" id="UP000042054"/>
    </source>
</evidence>
<dbReference type="GO" id="GO:0005525">
    <property type="term" value="F:GTP binding"/>
    <property type="evidence" value="ECO:0007669"/>
    <property type="project" value="UniProtKB-UniRule"/>
</dbReference>
<name>A0A0U1HWF3_YERRO</name>
<dbReference type="PANTHER" id="PTHR19136">
    <property type="entry name" value="MOLYBDENUM COFACTOR GUANYLYLTRANSFERASE"/>
    <property type="match status" value="1"/>
</dbReference>
<comment type="catalytic activity">
    <reaction evidence="8">
        <text>Mo-molybdopterin + GTP + H(+) = Mo-molybdopterin guanine dinucleotide + diphosphate</text>
        <dbReference type="Rhea" id="RHEA:34243"/>
        <dbReference type="ChEBI" id="CHEBI:15378"/>
        <dbReference type="ChEBI" id="CHEBI:33019"/>
        <dbReference type="ChEBI" id="CHEBI:37565"/>
        <dbReference type="ChEBI" id="CHEBI:71302"/>
        <dbReference type="ChEBI" id="CHEBI:71310"/>
        <dbReference type="EC" id="2.7.7.77"/>
    </reaction>
</comment>
<feature type="binding site" evidence="8">
    <location>
        <position position="23"/>
    </location>
    <ligand>
        <name>GTP</name>
        <dbReference type="ChEBI" id="CHEBI:37565"/>
    </ligand>
</feature>
<dbReference type="CDD" id="cd02503">
    <property type="entry name" value="MobA"/>
    <property type="match status" value="1"/>
</dbReference>
<protein>
    <recommendedName>
        <fullName evidence="8">Molybdenum cofactor guanylyltransferase</fullName>
        <shortName evidence="8">MoCo guanylyltransferase</shortName>
        <ecNumber evidence="8">2.7.7.77</ecNumber>
    </recommendedName>
    <alternativeName>
        <fullName evidence="8">GTP:molybdopterin guanylyltransferase</fullName>
    </alternativeName>
    <alternativeName>
        <fullName evidence="8">Mo-MPT guanylyltransferase</fullName>
    </alternativeName>
    <alternativeName>
        <fullName evidence="8">Molybdopterin guanylyltransferase</fullName>
    </alternativeName>
    <alternativeName>
        <fullName evidence="8">Molybdopterin-guanine dinucleotide synthase</fullName>
        <shortName evidence="8">MGD synthase</shortName>
    </alternativeName>
</protein>
<dbReference type="EMBL" id="CTKE01000016">
    <property type="protein sequence ID" value="CQI94199.1"/>
    <property type="molecule type" value="Genomic_DNA"/>
</dbReference>
<organism evidence="10 11">
    <name type="scientific">Yersinia rohdei</name>
    <dbReference type="NCBI Taxonomy" id="29485"/>
    <lineage>
        <taxon>Bacteria</taxon>
        <taxon>Pseudomonadati</taxon>
        <taxon>Pseudomonadota</taxon>
        <taxon>Gammaproteobacteria</taxon>
        <taxon>Enterobacterales</taxon>
        <taxon>Yersiniaceae</taxon>
        <taxon>Yersinia</taxon>
    </lineage>
</organism>
<evidence type="ECO:0000259" key="9">
    <source>
        <dbReference type="Pfam" id="PF12804"/>
    </source>
</evidence>
<dbReference type="STRING" id="29485.CH64_2613"/>
<feature type="binding site" evidence="8">
    <location>
        <begin position="10"/>
        <end position="12"/>
    </location>
    <ligand>
        <name>GTP</name>
        <dbReference type="ChEBI" id="CHEBI:37565"/>
    </ligand>
</feature>
<reference evidence="10 11" key="1">
    <citation type="submission" date="2015-03" db="EMBL/GenBank/DDBJ databases">
        <authorList>
            <person name="Murphy D."/>
        </authorList>
    </citation>
    <scope>NUCLEOTIDE SEQUENCE [LARGE SCALE GENOMIC DNA]</scope>
    <source>
        <strain evidence="10 11">68/02</strain>
    </source>
</reference>
<comment type="cofactor">
    <cofactor evidence="8">
        <name>Mg(2+)</name>
        <dbReference type="ChEBI" id="CHEBI:18420"/>
    </cofactor>
</comment>
<accession>A0A0U1HWF3</accession>
<dbReference type="InterPro" id="IPR029044">
    <property type="entry name" value="Nucleotide-diphossugar_trans"/>
</dbReference>
<dbReference type="Gene3D" id="3.90.550.10">
    <property type="entry name" value="Spore Coat Polysaccharide Biosynthesis Protein SpsA, Chain A"/>
    <property type="match status" value="1"/>
</dbReference>
<comment type="domain">
    <text evidence="8">The N-terminal domain determines nucleotide recognition and specific binding, while the C-terminal domain determines the specific binding to the target protein.</text>
</comment>
<dbReference type="GO" id="GO:1902758">
    <property type="term" value="P:bis(molybdopterin guanine dinucleotide)molybdenum biosynthetic process"/>
    <property type="evidence" value="ECO:0007669"/>
    <property type="project" value="TreeGrafter"/>
</dbReference>
<dbReference type="EC" id="2.7.7.77" evidence="8"/>
<keyword evidence="4 8" id="KW-0547">Nucleotide-binding</keyword>
<keyword evidence="7 8" id="KW-0501">Molybdenum cofactor biosynthesis</keyword>
<feature type="binding site" evidence="8">
    <location>
        <position position="99"/>
    </location>
    <ligand>
        <name>GTP</name>
        <dbReference type="ChEBI" id="CHEBI:37565"/>
    </ligand>
</feature>
<dbReference type="InterPro" id="IPR025877">
    <property type="entry name" value="MobA-like_NTP_Trfase"/>
</dbReference>
<dbReference type="GO" id="GO:0046872">
    <property type="term" value="F:metal ion binding"/>
    <property type="evidence" value="ECO:0007669"/>
    <property type="project" value="UniProtKB-KW"/>
</dbReference>
<evidence type="ECO:0000256" key="8">
    <source>
        <dbReference type="HAMAP-Rule" id="MF_00316"/>
    </source>
</evidence>
<feature type="binding site" evidence="8">
    <location>
        <position position="51"/>
    </location>
    <ligand>
        <name>GTP</name>
        <dbReference type="ChEBI" id="CHEBI:37565"/>
    </ligand>
</feature>
<dbReference type="NCBIfam" id="TIGR02665">
    <property type="entry name" value="molyb_mobA"/>
    <property type="match status" value="1"/>
</dbReference>
<evidence type="ECO:0000256" key="3">
    <source>
        <dbReference type="ARBA" id="ARBA00022723"/>
    </source>
</evidence>
<keyword evidence="1 8" id="KW-0963">Cytoplasm</keyword>
<keyword evidence="3 8" id="KW-0479">Metal-binding</keyword>
<evidence type="ECO:0000256" key="1">
    <source>
        <dbReference type="ARBA" id="ARBA00022490"/>
    </source>
</evidence>
<feature type="binding site" evidence="8">
    <location>
        <position position="99"/>
    </location>
    <ligand>
        <name>Mg(2+)</name>
        <dbReference type="ChEBI" id="CHEBI:18420"/>
    </ligand>
</feature>
<comment type="similarity">
    <text evidence="8">Belongs to the MobA family.</text>
</comment>
<dbReference type="Proteomes" id="UP000042054">
    <property type="component" value="Unassembled WGS sequence"/>
</dbReference>
<comment type="function">
    <text evidence="8">Transfers a GMP moiety from GTP to Mo-molybdopterin (Mo-MPT) cofactor (Moco or molybdenum cofactor) to form Mo-molybdopterin guanine dinucleotide (Mo-MGD) cofactor.</text>
</comment>
<dbReference type="SUPFAM" id="SSF53448">
    <property type="entry name" value="Nucleotide-diphospho-sugar transferases"/>
    <property type="match status" value="1"/>
</dbReference>
<feature type="domain" description="MobA-like NTP transferase" evidence="9">
    <location>
        <begin position="7"/>
        <end position="156"/>
    </location>
</feature>
<evidence type="ECO:0000313" key="10">
    <source>
        <dbReference type="EMBL" id="CQI94199.1"/>
    </source>
</evidence>
<comment type="subunit">
    <text evidence="8">Monomer.</text>
</comment>
<comment type="subcellular location">
    <subcellularLocation>
        <location evidence="8">Cytoplasm</location>
    </subcellularLocation>
</comment>
<evidence type="ECO:0000256" key="4">
    <source>
        <dbReference type="ARBA" id="ARBA00022741"/>
    </source>
</evidence>
<dbReference type="InterPro" id="IPR013482">
    <property type="entry name" value="Molybde_CF_guanTrfase"/>
</dbReference>
<dbReference type="RefSeq" id="WP_050535242.1">
    <property type="nucleotide sequence ID" value="NZ_CTKE01000016.1"/>
</dbReference>
<gene>
    <name evidence="10" type="primary">mobA_2</name>
    <name evidence="8" type="synonym">mobA</name>
    <name evidence="10" type="ORF">ERS008555_03124</name>
</gene>
<dbReference type="GO" id="GO:0005737">
    <property type="term" value="C:cytoplasm"/>
    <property type="evidence" value="ECO:0007669"/>
    <property type="project" value="UniProtKB-SubCell"/>
</dbReference>
<evidence type="ECO:0000256" key="7">
    <source>
        <dbReference type="ARBA" id="ARBA00023150"/>
    </source>
</evidence>
<dbReference type="Pfam" id="PF12804">
    <property type="entry name" value="NTP_transf_3"/>
    <property type="match status" value="1"/>
</dbReference>
<keyword evidence="2 8" id="KW-0808">Transferase</keyword>
<proteinExistence type="inferred from homology"/>
<evidence type="ECO:0000256" key="5">
    <source>
        <dbReference type="ARBA" id="ARBA00022842"/>
    </source>
</evidence>
<keyword evidence="6 8" id="KW-0342">GTP-binding</keyword>
<evidence type="ECO:0000256" key="2">
    <source>
        <dbReference type="ARBA" id="ARBA00022679"/>
    </source>
</evidence>
<keyword evidence="5 8" id="KW-0460">Magnesium</keyword>
<dbReference type="PANTHER" id="PTHR19136:SF81">
    <property type="entry name" value="MOLYBDENUM COFACTOR GUANYLYLTRANSFERASE"/>
    <property type="match status" value="1"/>
</dbReference>
<dbReference type="GO" id="GO:0061603">
    <property type="term" value="F:molybdenum cofactor guanylyltransferase activity"/>
    <property type="evidence" value="ECO:0007669"/>
    <property type="project" value="UniProtKB-EC"/>
</dbReference>